<keyword evidence="7 10" id="KW-1133">Transmembrane helix</keyword>
<evidence type="ECO:0000256" key="3">
    <source>
        <dbReference type="ARBA" id="ARBA00022741"/>
    </source>
</evidence>
<evidence type="ECO:0000259" key="12">
    <source>
        <dbReference type="PROSITE" id="PS50893"/>
    </source>
</evidence>
<evidence type="ECO:0000256" key="2">
    <source>
        <dbReference type="ARBA" id="ARBA00022692"/>
    </source>
</evidence>
<evidence type="ECO:0000256" key="5">
    <source>
        <dbReference type="ARBA" id="ARBA00022807"/>
    </source>
</evidence>
<feature type="transmembrane region" description="Helical" evidence="10">
    <location>
        <begin position="473"/>
        <end position="499"/>
    </location>
</feature>
<evidence type="ECO:0000259" key="13">
    <source>
        <dbReference type="PROSITE" id="PS50929"/>
    </source>
</evidence>
<keyword evidence="4" id="KW-0378">Hydrolase</keyword>
<comment type="caution">
    <text evidence="15">The sequence shown here is derived from an EMBL/GenBank/DDBJ whole genome shotgun (WGS) entry which is preliminary data.</text>
</comment>
<dbReference type="InterPro" id="IPR018490">
    <property type="entry name" value="cNMP-bd_dom_sf"/>
</dbReference>
<dbReference type="Pfam" id="PF03412">
    <property type="entry name" value="Peptidase_C39"/>
    <property type="match status" value="1"/>
</dbReference>
<dbReference type="Pfam" id="PF00005">
    <property type="entry name" value="ABC_tran"/>
    <property type="match status" value="1"/>
</dbReference>
<dbReference type="Gene3D" id="3.90.70.10">
    <property type="entry name" value="Cysteine proteinases"/>
    <property type="match status" value="1"/>
</dbReference>
<accession>A0ABT7BSR3</accession>
<feature type="region of interest" description="Disordered" evidence="9">
    <location>
        <begin position="255"/>
        <end position="275"/>
    </location>
</feature>
<dbReference type="InterPro" id="IPR003593">
    <property type="entry name" value="AAA+_ATPase"/>
</dbReference>
<dbReference type="Pfam" id="PF00027">
    <property type="entry name" value="cNMP_binding"/>
    <property type="match status" value="1"/>
</dbReference>
<evidence type="ECO:0000256" key="1">
    <source>
        <dbReference type="ARBA" id="ARBA00004651"/>
    </source>
</evidence>
<dbReference type="NCBIfam" id="TIGR01846">
    <property type="entry name" value="type_I_sec_HlyB"/>
    <property type="match status" value="1"/>
</dbReference>
<dbReference type="PROSITE" id="PS50929">
    <property type="entry name" value="ABC_TM1F"/>
    <property type="match status" value="1"/>
</dbReference>
<dbReference type="InterPro" id="IPR017871">
    <property type="entry name" value="ABC_transporter-like_CS"/>
</dbReference>
<feature type="domain" description="ABC transporter" evidence="12">
    <location>
        <begin position="796"/>
        <end position="1031"/>
    </location>
</feature>
<dbReference type="SUPFAM" id="SSF51206">
    <property type="entry name" value="cAMP-binding domain-like"/>
    <property type="match status" value="1"/>
</dbReference>
<protein>
    <submittedName>
        <fullName evidence="15">Type I secretion system permease/ATPase</fullName>
    </submittedName>
</protein>
<evidence type="ECO:0000256" key="10">
    <source>
        <dbReference type="SAM" id="Phobius"/>
    </source>
</evidence>
<comment type="subcellular location">
    <subcellularLocation>
        <location evidence="1">Cell membrane</location>
        <topology evidence="1">Multi-pass membrane protein</topology>
    </subcellularLocation>
</comment>
<dbReference type="Proteomes" id="UP001232992">
    <property type="component" value="Unassembled WGS sequence"/>
</dbReference>
<keyword evidence="5" id="KW-0788">Thiol protease</keyword>
<keyword evidence="5" id="KW-0645">Protease</keyword>
<dbReference type="Gene3D" id="1.20.1560.10">
    <property type="entry name" value="ABC transporter type 1, transmembrane domain"/>
    <property type="match status" value="1"/>
</dbReference>
<dbReference type="SUPFAM" id="SSF90123">
    <property type="entry name" value="ABC transporter transmembrane region"/>
    <property type="match status" value="1"/>
</dbReference>
<keyword evidence="2 10" id="KW-0812">Transmembrane</keyword>
<dbReference type="InterPro" id="IPR014710">
    <property type="entry name" value="RmlC-like_jellyroll"/>
</dbReference>
<evidence type="ECO:0000259" key="14">
    <source>
        <dbReference type="PROSITE" id="PS50990"/>
    </source>
</evidence>
<evidence type="ECO:0000256" key="6">
    <source>
        <dbReference type="ARBA" id="ARBA00022840"/>
    </source>
</evidence>
<dbReference type="Gene3D" id="3.40.50.300">
    <property type="entry name" value="P-loop containing nucleotide triphosphate hydrolases"/>
    <property type="match status" value="1"/>
</dbReference>
<evidence type="ECO:0000256" key="7">
    <source>
        <dbReference type="ARBA" id="ARBA00022989"/>
    </source>
</evidence>
<dbReference type="RefSeq" id="WP_283756888.1">
    <property type="nucleotide sequence ID" value="NZ_JAQOSQ010000002.1"/>
</dbReference>
<keyword evidence="16" id="KW-1185">Reference proteome</keyword>
<dbReference type="CDD" id="cd18782">
    <property type="entry name" value="ABC_6TM_PrtD_LapB_HlyB_like"/>
    <property type="match status" value="1"/>
</dbReference>
<name>A0ABT7BSR3_9CYAN</name>
<feature type="transmembrane region" description="Helical" evidence="10">
    <location>
        <begin position="615"/>
        <end position="635"/>
    </location>
</feature>
<keyword evidence="6" id="KW-0067">ATP-binding</keyword>
<feature type="transmembrane region" description="Helical" evidence="10">
    <location>
        <begin position="511"/>
        <end position="531"/>
    </location>
</feature>
<sequence>MTQAVSPLQIEEFLAQYAPFDCLNSSAREQLTSRCKLLRYTIGQPILIREKLPAQISILYQGQVRVLGYDQRRQTTVSLKRAEPGEIMGWASLLRQSGCETALASTEVICITIPAEDFLGLMERNAQFAEAVSQQISISEVFELLSAELGRRADGTADLKELTFKAIADATAVNLPAGSLQGRDLMNTLNPSRLWLVSGGSVGDFTAGSAIALDSLADHPNRKLPIKGKWGARLLGLSAFNETAERNGANAIAQQGQPFPIEKTPADTPPPPPQRKIAPLPASVRETLTNNGSTVEIGQAPQQVPELEDTSSDRVSYPFVRGKGEIDAPMACFKMLSQFMRVPFRRDVIRKVLENQLRSMGQITLTACGAIAEMMGLQAQLVQLPAASINRIKGPAIVTWGDNSFAVLYRVSERDIVMAVPEKGITRRRVADFAEEWGVAQGQVLLLQAPPPRERERFGLSWFVPALIKYRGILLQVFIASFFVQLFGLANPLITQVIIDKVLVQRSIETLDILGLFLLGVAIFEALLTLLRTYLFVDTTNRIDLGLGSEVISHLLRLPLEYFDRRRVGELAGRINELENIRQFLTGTALTVVLDAVFSVVYIAVMFFYSWQLSLVALATVPLFALVTIVASPIVRRQLRHKAERYADVQSYLVEVLSGIQTVKAQNIELKSRWQWQERYAKYIKSGFRSVLTFSTAGSISGFLNKLSGLLILWFGAQMVLTTAASDNPFTLGQLIAFRIIAGYTTSPLLRLIQLWQSFQETGLSIERLSDVLDATPEVTADNQSNISMPPIDGHVKFEDVSFRFATANTWQLLNINLDFPTGMFVGIVGQSGSGKSTLMKLLQRLYDAGSGRILVDQLDINKVELYSLRRQIGVVLQDTLLFNGSVQENIALANPDATEQEIIAAAKVAVAHNFIMDLPQGYNTVVGERGASLSGGQRQRIAIARTVLQRPRLLILDEATSALDYDSERQVCQNLAETFRGETVFFITHRLTTVRNADTIIMMDQGSVVEQGTHDELMALQGRYYCLFEQQDSQL</sequence>
<evidence type="ECO:0000313" key="16">
    <source>
        <dbReference type="Proteomes" id="UP001232992"/>
    </source>
</evidence>
<dbReference type="CDD" id="cd00038">
    <property type="entry name" value="CAP_ED"/>
    <property type="match status" value="1"/>
</dbReference>
<organism evidence="15 16">
    <name type="scientific">Roseofilum casamattae BLCC-M143</name>
    <dbReference type="NCBI Taxonomy" id="3022442"/>
    <lineage>
        <taxon>Bacteria</taxon>
        <taxon>Bacillati</taxon>
        <taxon>Cyanobacteriota</taxon>
        <taxon>Cyanophyceae</taxon>
        <taxon>Desertifilales</taxon>
        <taxon>Desertifilaceae</taxon>
        <taxon>Roseofilum</taxon>
        <taxon>Roseofilum casamattae</taxon>
    </lineage>
</organism>
<dbReference type="SMART" id="SM00382">
    <property type="entry name" value="AAA"/>
    <property type="match status" value="1"/>
</dbReference>
<evidence type="ECO:0000313" key="15">
    <source>
        <dbReference type="EMBL" id="MDJ1182236.1"/>
    </source>
</evidence>
<keyword evidence="8 10" id="KW-0472">Membrane</keyword>
<dbReference type="InterPro" id="IPR036640">
    <property type="entry name" value="ABC1_TM_sf"/>
</dbReference>
<dbReference type="InterPro" id="IPR000595">
    <property type="entry name" value="cNMP-bd_dom"/>
</dbReference>
<dbReference type="Gene3D" id="2.60.120.10">
    <property type="entry name" value="Jelly Rolls"/>
    <property type="match status" value="1"/>
</dbReference>
<feature type="transmembrane region" description="Helical" evidence="10">
    <location>
        <begin position="584"/>
        <end position="609"/>
    </location>
</feature>
<feature type="domain" description="Peptidase C39" evidence="14">
    <location>
        <begin position="321"/>
        <end position="444"/>
    </location>
</feature>
<dbReference type="SUPFAM" id="SSF52540">
    <property type="entry name" value="P-loop containing nucleoside triphosphate hydrolases"/>
    <property type="match status" value="1"/>
</dbReference>
<keyword evidence="3" id="KW-0547">Nucleotide-binding</keyword>
<dbReference type="PROSITE" id="PS50042">
    <property type="entry name" value="CNMP_BINDING_3"/>
    <property type="match status" value="1"/>
</dbReference>
<dbReference type="InterPro" id="IPR027417">
    <property type="entry name" value="P-loop_NTPase"/>
</dbReference>
<dbReference type="PANTHER" id="PTHR43394">
    <property type="entry name" value="ATP-DEPENDENT PERMEASE MDL1, MITOCHONDRIAL"/>
    <property type="match status" value="1"/>
</dbReference>
<dbReference type="Pfam" id="PF00664">
    <property type="entry name" value="ABC_membrane"/>
    <property type="match status" value="1"/>
</dbReference>
<gene>
    <name evidence="15" type="ORF">PMH09_03435</name>
</gene>
<feature type="domain" description="Cyclic nucleotide-binding" evidence="11">
    <location>
        <begin position="19"/>
        <end position="122"/>
    </location>
</feature>
<evidence type="ECO:0000256" key="4">
    <source>
        <dbReference type="ARBA" id="ARBA00022801"/>
    </source>
</evidence>
<feature type="domain" description="ABC transmembrane type-1" evidence="13">
    <location>
        <begin position="477"/>
        <end position="761"/>
    </location>
</feature>
<dbReference type="PROSITE" id="PS00211">
    <property type="entry name" value="ABC_TRANSPORTER_1"/>
    <property type="match status" value="1"/>
</dbReference>
<evidence type="ECO:0000259" key="11">
    <source>
        <dbReference type="PROSITE" id="PS50042"/>
    </source>
</evidence>
<reference evidence="15 16" key="1">
    <citation type="submission" date="2023-01" db="EMBL/GenBank/DDBJ databases">
        <title>Novel diversity within Roseofilum (Cyanobacteria; Desertifilaceae) from marine benthic mats with descriptions of four novel species.</title>
        <authorList>
            <person name="Wang Y."/>
            <person name="Berthold D.E."/>
            <person name="Hu J."/>
            <person name="Lefler F.W."/>
            <person name="Laughinghouse H.D. IV."/>
        </authorList>
    </citation>
    <scope>NUCLEOTIDE SEQUENCE [LARGE SCALE GENOMIC DNA]</scope>
    <source>
        <strain evidence="15 16">BLCC-M143</strain>
    </source>
</reference>
<dbReference type="PROSITE" id="PS50893">
    <property type="entry name" value="ABC_TRANSPORTER_2"/>
    <property type="match status" value="1"/>
</dbReference>
<dbReference type="InterPro" id="IPR010132">
    <property type="entry name" value="ATPase_T1SS_HlyB"/>
</dbReference>
<evidence type="ECO:0000256" key="8">
    <source>
        <dbReference type="ARBA" id="ARBA00023136"/>
    </source>
</evidence>
<dbReference type="PANTHER" id="PTHR43394:SF1">
    <property type="entry name" value="ATP-BINDING CASSETTE SUB-FAMILY B MEMBER 10, MITOCHONDRIAL"/>
    <property type="match status" value="1"/>
</dbReference>
<dbReference type="EMBL" id="JAQOSQ010000002">
    <property type="protein sequence ID" value="MDJ1182236.1"/>
    <property type="molecule type" value="Genomic_DNA"/>
</dbReference>
<proteinExistence type="predicted"/>
<evidence type="ECO:0000256" key="9">
    <source>
        <dbReference type="SAM" id="MobiDB-lite"/>
    </source>
</evidence>
<dbReference type="InterPro" id="IPR039421">
    <property type="entry name" value="Type_1_exporter"/>
</dbReference>
<dbReference type="CDD" id="cd02259">
    <property type="entry name" value="Peptidase_C39_like"/>
    <property type="match status" value="1"/>
</dbReference>
<dbReference type="InterPro" id="IPR005074">
    <property type="entry name" value="Peptidase_C39"/>
</dbReference>
<dbReference type="InterPro" id="IPR003439">
    <property type="entry name" value="ABC_transporter-like_ATP-bd"/>
</dbReference>
<dbReference type="PROSITE" id="PS50990">
    <property type="entry name" value="PEPTIDASE_C39"/>
    <property type="match status" value="1"/>
</dbReference>
<dbReference type="InterPro" id="IPR011527">
    <property type="entry name" value="ABC1_TM_dom"/>
</dbReference>